<dbReference type="CDD" id="cd03801">
    <property type="entry name" value="GT4_PimA-like"/>
    <property type="match status" value="1"/>
</dbReference>
<accession>A0A318Y210</accession>
<evidence type="ECO:0000259" key="1">
    <source>
        <dbReference type="Pfam" id="PF00534"/>
    </source>
</evidence>
<feature type="domain" description="Glycosyl transferase family 1" evidence="1">
    <location>
        <begin position="228"/>
        <end position="393"/>
    </location>
</feature>
<name>A0A318Y210_9FIRM</name>
<dbReference type="PANTHER" id="PTHR12526:SF638">
    <property type="entry name" value="SPORE COAT PROTEIN SA"/>
    <property type="match status" value="1"/>
</dbReference>
<keyword evidence="2" id="KW-0808">Transferase</keyword>
<evidence type="ECO:0000313" key="3">
    <source>
        <dbReference type="Proteomes" id="UP000248132"/>
    </source>
</evidence>
<dbReference type="PANTHER" id="PTHR12526">
    <property type="entry name" value="GLYCOSYLTRANSFERASE"/>
    <property type="match status" value="1"/>
</dbReference>
<dbReference type="AlphaFoldDB" id="A0A318Y210"/>
<dbReference type="RefSeq" id="WP_165835481.1">
    <property type="nucleotide sequence ID" value="NZ_QKMR01000003.1"/>
</dbReference>
<dbReference type="Pfam" id="PF00534">
    <property type="entry name" value="Glycos_transf_1"/>
    <property type="match status" value="1"/>
</dbReference>
<dbReference type="Proteomes" id="UP000248132">
    <property type="component" value="Unassembled WGS sequence"/>
</dbReference>
<proteinExistence type="predicted"/>
<sequence>MGKILLVNYRYFISGGPEKYMFSIKRELEQRGHKVVPFSVKSSKNVETEYKKYFVEPIDGEKAVYFNEYKKTPRVILQMISRSFYSPEVRRALEHEIELEKPDAVYILHHVNKLSPSVIRAAKASGKKTVVRLSDFFLMCPRFDFLREGRICESCLHGSLINAVHYNCVQNSKFASIVRVMSMKFHRLIKIYDSVDYFVTPSAFLRSKLIEFGFDEKKVVHIPTFIDISKIEAKYTHDNYILYFGRLNKEKGVEYAIRAMGYAEDKTLVLKIAGNASDGEMRKIQDIISSCGIKNVELLGFKAGEELEELISKAKFTVVPSIWYDNIPNVLLEAFAHGKPAVASNFGSLPEVVDDGVNGLLFEPKNISDLANKINLLNSDKELIIKLGKNAREKAEKYYSSELHYEKLSQILL</sequence>
<comment type="caution">
    <text evidence="2">The sequence shown here is derived from an EMBL/GenBank/DDBJ whole genome shotgun (WGS) entry which is preliminary data.</text>
</comment>
<gene>
    <name evidence="2" type="ORF">LY28_00708</name>
</gene>
<keyword evidence="3" id="KW-1185">Reference proteome</keyword>
<dbReference type="InterPro" id="IPR001296">
    <property type="entry name" value="Glyco_trans_1"/>
</dbReference>
<dbReference type="GO" id="GO:0016757">
    <property type="term" value="F:glycosyltransferase activity"/>
    <property type="evidence" value="ECO:0007669"/>
    <property type="project" value="InterPro"/>
</dbReference>
<evidence type="ECO:0000313" key="2">
    <source>
        <dbReference type="EMBL" id="PYG89489.1"/>
    </source>
</evidence>
<dbReference type="EMBL" id="QKMR01000003">
    <property type="protein sequence ID" value="PYG89489.1"/>
    <property type="molecule type" value="Genomic_DNA"/>
</dbReference>
<organism evidence="2 3">
    <name type="scientific">Ruminiclostridium sufflavum DSM 19573</name>
    <dbReference type="NCBI Taxonomy" id="1121337"/>
    <lineage>
        <taxon>Bacteria</taxon>
        <taxon>Bacillati</taxon>
        <taxon>Bacillota</taxon>
        <taxon>Clostridia</taxon>
        <taxon>Eubacteriales</taxon>
        <taxon>Oscillospiraceae</taxon>
        <taxon>Ruminiclostridium</taxon>
    </lineage>
</organism>
<dbReference type="Gene3D" id="3.40.50.2000">
    <property type="entry name" value="Glycogen Phosphorylase B"/>
    <property type="match status" value="2"/>
</dbReference>
<protein>
    <submittedName>
        <fullName evidence="2">Glycosyltransferase involved in cell wall biosynthesis</fullName>
    </submittedName>
</protein>
<dbReference type="SUPFAM" id="SSF53756">
    <property type="entry name" value="UDP-Glycosyltransferase/glycogen phosphorylase"/>
    <property type="match status" value="1"/>
</dbReference>
<reference evidence="2 3" key="1">
    <citation type="submission" date="2018-06" db="EMBL/GenBank/DDBJ databases">
        <title>Genomic Encyclopedia of Type Strains, Phase I: the one thousand microbial genomes (KMG-I) project.</title>
        <authorList>
            <person name="Kyrpides N."/>
        </authorList>
    </citation>
    <scope>NUCLEOTIDE SEQUENCE [LARGE SCALE GENOMIC DNA]</scope>
    <source>
        <strain evidence="2 3">DSM 19573</strain>
    </source>
</reference>